<evidence type="ECO:0000313" key="2">
    <source>
        <dbReference type="Proteomes" id="UP000018888"/>
    </source>
</evidence>
<comment type="caution">
    <text evidence="1">The sequence shown here is derived from an EMBL/GenBank/DDBJ whole genome shotgun (WGS) entry which is preliminary data.</text>
</comment>
<reference evidence="1 2" key="1">
    <citation type="journal article" date="2013" name="Proc. Natl. Acad. Sci. U.S.A.">
        <title>Genome of an arbuscular mycorrhizal fungus provides insight into the oldest plant symbiosis.</title>
        <authorList>
            <person name="Tisserant E."/>
            <person name="Malbreil M."/>
            <person name="Kuo A."/>
            <person name="Kohler A."/>
            <person name="Symeonidi A."/>
            <person name="Balestrini R."/>
            <person name="Charron P."/>
            <person name="Duensing N."/>
            <person name="Frei Dit Frey N."/>
            <person name="Gianinazzi-Pearson V."/>
            <person name="Gilbert L.B."/>
            <person name="Handa Y."/>
            <person name="Herr J.R."/>
            <person name="Hijri M."/>
            <person name="Koul R."/>
            <person name="Kawaguchi M."/>
            <person name="Krajinski F."/>
            <person name="Lammers P.J."/>
            <person name="Masclaux F.G."/>
            <person name="Murat C."/>
            <person name="Morin E."/>
            <person name="Ndikumana S."/>
            <person name="Pagni M."/>
            <person name="Petitpierre D."/>
            <person name="Requena N."/>
            <person name="Rosikiewicz P."/>
            <person name="Riley R."/>
            <person name="Saito K."/>
            <person name="San Clemente H."/>
            <person name="Shapiro H."/>
            <person name="van Tuinen D."/>
            <person name="Becard G."/>
            <person name="Bonfante P."/>
            <person name="Paszkowski U."/>
            <person name="Shachar-Hill Y.Y."/>
            <person name="Tuskan G.A."/>
            <person name="Young P.W."/>
            <person name="Sanders I.R."/>
            <person name="Henrissat B."/>
            <person name="Rensing S.A."/>
            <person name="Grigoriev I.V."/>
            <person name="Corradi N."/>
            <person name="Roux C."/>
            <person name="Martin F."/>
        </authorList>
    </citation>
    <scope>NUCLEOTIDE SEQUENCE [LARGE SCALE GENOMIC DNA]</scope>
    <source>
        <strain evidence="1 2">DAOM 197198</strain>
    </source>
</reference>
<gene>
    <name evidence="1" type="ORF">GLOIN_2v1772765</name>
</gene>
<reference evidence="1 2" key="2">
    <citation type="journal article" date="2018" name="New Phytol.">
        <title>High intraspecific genome diversity in the model arbuscular mycorrhizal symbiont Rhizophagus irregularis.</title>
        <authorList>
            <person name="Chen E.C.H."/>
            <person name="Morin E."/>
            <person name="Beaudet D."/>
            <person name="Noel J."/>
            <person name="Yildirir G."/>
            <person name="Ndikumana S."/>
            <person name="Charron P."/>
            <person name="St-Onge C."/>
            <person name="Giorgi J."/>
            <person name="Kruger M."/>
            <person name="Marton T."/>
            <person name="Ropars J."/>
            <person name="Grigoriev I.V."/>
            <person name="Hainaut M."/>
            <person name="Henrissat B."/>
            <person name="Roux C."/>
            <person name="Martin F."/>
            <person name="Corradi N."/>
        </authorList>
    </citation>
    <scope>NUCLEOTIDE SEQUENCE [LARGE SCALE GENOMIC DNA]</scope>
    <source>
        <strain evidence="1 2">DAOM 197198</strain>
    </source>
</reference>
<sequence>MSQTAVSTAPSTITPMTTDSRFEYLDILPENTIHQFKAILVHYIRKRLPKGYRQLGKQTVSISATESQFYAVFKNHIHYYSATKGIYKCIFRGGSSNQVLSNILEMQGWEIKFYDQRQCTYVVLCDGDNNIENGEENPIAAALSHETIKKLRNQNAYVVN</sequence>
<organism evidence="1 2">
    <name type="scientific">Rhizophagus irregularis (strain DAOM 181602 / DAOM 197198 / MUCL 43194)</name>
    <name type="common">Arbuscular mycorrhizal fungus</name>
    <name type="synonym">Glomus intraradices</name>
    <dbReference type="NCBI Taxonomy" id="747089"/>
    <lineage>
        <taxon>Eukaryota</taxon>
        <taxon>Fungi</taxon>
        <taxon>Fungi incertae sedis</taxon>
        <taxon>Mucoromycota</taxon>
        <taxon>Glomeromycotina</taxon>
        <taxon>Glomeromycetes</taxon>
        <taxon>Glomerales</taxon>
        <taxon>Glomeraceae</taxon>
        <taxon>Rhizophagus</taxon>
    </lineage>
</organism>
<dbReference type="Proteomes" id="UP000018888">
    <property type="component" value="Unassembled WGS sequence"/>
</dbReference>
<protein>
    <submittedName>
        <fullName evidence="1">Uncharacterized protein</fullName>
    </submittedName>
</protein>
<keyword evidence="2" id="KW-1185">Reference proteome</keyword>
<name>A0A2H5RAD9_RHIID</name>
<evidence type="ECO:0000313" key="1">
    <source>
        <dbReference type="EMBL" id="POG73169.1"/>
    </source>
</evidence>
<dbReference type="AlphaFoldDB" id="A0A2H5RAD9"/>
<dbReference type="EMBL" id="AUPC02000086">
    <property type="protein sequence ID" value="POG73169.1"/>
    <property type="molecule type" value="Genomic_DNA"/>
</dbReference>
<proteinExistence type="predicted"/>
<accession>A0A2H5RAD9</accession>